<dbReference type="Pfam" id="PF00497">
    <property type="entry name" value="SBP_bac_3"/>
    <property type="match status" value="1"/>
</dbReference>
<dbReference type="PANTHER" id="PTHR35936:SF17">
    <property type="entry name" value="ARGININE-BINDING EXTRACELLULAR PROTEIN ARTP"/>
    <property type="match status" value="1"/>
</dbReference>
<gene>
    <name evidence="3" type="ORF">FOZ76_15695</name>
</gene>
<sequence>MQELPEHFAVSGTSDLSRREQRRSFLGAAGGMAALGAAGLAASAPAHAAQSSTESLLDVWTRTKKARIGVDLNNKPLRFKDENGKPAGLGIEFLELLLNDMGVEPVYTEMPFGQTFAALAAGKFDMIGTFVTILPGRALRGAFAGFPAYYQQNVAYLKEGRSIGKLAELNAPGVKVACQQGTSEATTLRALFPQAEIQTFPQLTDATSAVGTGRVDALITDALFAQNVLKAYPQVTVHGETVNAIPNTFFMAADDFKLWAYITNWLRYQGALRTMVGLQQKWFGTEAQDKYNIPLISVGSGGEPVEIKQG</sequence>
<comment type="caution">
    <text evidence="3">The sequence shown here is derived from an EMBL/GenBank/DDBJ whole genome shotgun (WGS) entry which is preliminary data.</text>
</comment>
<keyword evidence="1" id="KW-0732">Signal</keyword>
<dbReference type="SMART" id="SM00062">
    <property type="entry name" value="PBPb"/>
    <property type="match status" value="1"/>
</dbReference>
<evidence type="ECO:0000259" key="2">
    <source>
        <dbReference type="SMART" id="SM00062"/>
    </source>
</evidence>
<proteinExistence type="predicted"/>
<dbReference type="Proteomes" id="UP000318405">
    <property type="component" value="Unassembled WGS sequence"/>
</dbReference>
<dbReference type="InterPro" id="IPR006311">
    <property type="entry name" value="TAT_signal"/>
</dbReference>
<evidence type="ECO:0000313" key="4">
    <source>
        <dbReference type="Proteomes" id="UP000318405"/>
    </source>
</evidence>
<evidence type="ECO:0000256" key="1">
    <source>
        <dbReference type="ARBA" id="ARBA00022729"/>
    </source>
</evidence>
<accession>A0A556AIZ8</accession>
<dbReference type="EMBL" id="VLTJ01000029">
    <property type="protein sequence ID" value="TSH92840.1"/>
    <property type="molecule type" value="Genomic_DNA"/>
</dbReference>
<dbReference type="SUPFAM" id="SSF53850">
    <property type="entry name" value="Periplasmic binding protein-like II"/>
    <property type="match status" value="1"/>
</dbReference>
<dbReference type="CDD" id="cd13530">
    <property type="entry name" value="PBP2_peptides_like"/>
    <property type="match status" value="1"/>
</dbReference>
<name>A0A556AIZ8_9BURK</name>
<keyword evidence="4" id="KW-1185">Reference proteome</keyword>
<dbReference type="PANTHER" id="PTHR35936">
    <property type="entry name" value="MEMBRANE-BOUND LYTIC MUREIN TRANSGLYCOSYLASE F"/>
    <property type="match status" value="1"/>
</dbReference>
<dbReference type="OrthoDB" id="368476at2"/>
<dbReference type="AlphaFoldDB" id="A0A556AIZ8"/>
<dbReference type="RefSeq" id="WP_143949206.1">
    <property type="nucleotide sequence ID" value="NZ_BAABMB010000001.1"/>
</dbReference>
<dbReference type="InterPro" id="IPR001638">
    <property type="entry name" value="Solute-binding_3/MltF_N"/>
</dbReference>
<reference evidence="3 4" key="1">
    <citation type="submission" date="2019-07" db="EMBL/GenBank/DDBJ databases">
        <title>Qingshengfaniella alkalisoli gen. nov., sp. nov., isolated from saline soil.</title>
        <authorList>
            <person name="Xu L."/>
            <person name="Huang X.-X."/>
            <person name="Sun J.-Q."/>
        </authorList>
    </citation>
    <scope>NUCLEOTIDE SEQUENCE [LARGE SCALE GENOMIC DNA]</scope>
    <source>
        <strain evidence="3 4">DSM 27279</strain>
    </source>
</reference>
<protein>
    <submittedName>
        <fullName evidence="3">Amino acid ABC transporter substrate-binding protein</fullName>
    </submittedName>
</protein>
<dbReference type="PROSITE" id="PS51318">
    <property type="entry name" value="TAT"/>
    <property type="match status" value="1"/>
</dbReference>
<evidence type="ECO:0000313" key="3">
    <source>
        <dbReference type="EMBL" id="TSH92840.1"/>
    </source>
</evidence>
<feature type="domain" description="Solute-binding protein family 3/N-terminal" evidence="2">
    <location>
        <begin position="65"/>
        <end position="286"/>
    </location>
</feature>
<dbReference type="Gene3D" id="3.40.190.10">
    <property type="entry name" value="Periplasmic binding protein-like II"/>
    <property type="match status" value="2"/>
</dbReference>
<organism evidence="3 4">
    <name type="scientific">Verticiella sediminum</name>
    <dbReference type="NCBI Taxonomy" id="1247510"/>
    <lineage>
        <taxon>Bacteria</taxon>
        <taxon>Pseudomonadati</taxon>
        <taxon>Pseudomonadota</taxon>
        <taxon>Betaproteobacteria</taxon>
        <taxon>Burkholderiales</taxon>
        <taxon>Alcaligenaceae</taxon>
        <taxon>Verticiella</taxon>
    </lineage>
</organism>